<evidence type="ECO:0000256" key="3">
    <source>
        <dbReference type="ARBA" id="ARBA00023242"/>
    </source>
</evidence>
<proteinExistence type="predicted"/>
<organism evidence="5 6">
    <name type="scientific">Diatrype stigma</name>
    <dbReference type="NCBI Taxonomy" id="117547"/>
    <lineage>
        <taxon>Eukaryota</taxon>
        <taxon>Fungi</taxon>
        <taxon>Dikarya</taxon>
        <taxon>Ascomycota</taxon>
        <taxon>Pezizomycotina</taxon>
        <taxon>Sordariomycetes</taxon>
        <taxon>Xylariomycetidae</taxon>
        <taxon>Xylariales</taxon>
        <taxon>Diatrypaceae</taxon>
        <taxon>Diatrype</taxon>
    </lineage>
</organism>
<comment type="caution">
    <text evidence="5">The sequence shown here is derived from an EMBL/GenBank/DDBJ whole genome shotgun (WGS) entry which is preliminary data.</text>
</comment>
<dbReference type="Proteomes" id="UP001320420">
    <property type="component" value="Unassembled WGS sequence"/>
</dbReference>
<keyword evidence="6" id="KW-1185">Reference proteome</keyword>
<keyword evidence="2" id="KW-0804">Transcription</keyword>
<keyword evidence="1" id="KW-0805">Transcription regulation</keyword>
<evidence type="ECO:0000256" key="1">
    <source>
        <dbReference type="ARBA" id="ARBA00023015"/>
    </source>
</evidence>
<dbReference type="GO" id="GO:0003677">
    <property type="term" value="F:DNA binding"/>
    <property type="evidence" value="ECO:0007669"/>
    <property type="project" value="InterPro"/>
</dbReference>
<evidence type="ECO:0000313" key="6">
    <source>
        <dbReference type="Proteomes" id="UP001320420"/>
    </source>
</evidence>
<dbReference type="PANTHER" id="PTHR47840:SF1">
    <property type="entry name" value="ZN(II)2CYS6 TRANSCRIPTION FACTOR (EUROFUNG)"/>
    <property type="match status" value="1"/>
</dbReference>
<dbReference type="SMART" id="SM00906">
    <property type="entry name" value="Fungal_trans"/>
    <property type="match status" value="1"/>
</dbReference>
<gene>
    <name evidence="5" type="ORF">SLS62_005893</name>
</gene>
<reference evidence="5 6" key="1">
    <citation type="submission" date="2024-02" db="EMBL/GenBank/DDBJ databases">
        <title>De novo assembly and annotation of 12 fungi associated with fruit tree decline syndrome in Ontario, Canada.</title>
        <authorList>
            <person name="Sulman M."/>
            <person name="Ellouze W."/>
            <person name="Ilyukhin E."/>
        </authorList>
    </citation>
    <scope>NUCLEOTIDE SEQUENCE [LARGE SCALE GENOMIC DNA]</scope>
    <source>
        <strain evidence="5 6">M11/M66-122</strain>
    </source>
</reference>
<accession>A0AAN9YS47</accession>
<keyword evidence="3" id="KW-0539">Nucleus</keyword>
<dbReference type="AlphaFoldDB" id="A0AAN9YS47"/>
<evidence type="ECO:0000256" key="2">
    <source>
        <dbReference type="ARBA" id="ARBA00023163"/>
    </source>
</evidence>
<evidence type="ECO:0000313" key="5">
    <source>
        <dbReference type="EMBL" id="KAK7752149.1"/>
    </source>
</evidence>
<feature type="domain" description="Xylanolytic transcriptional activator regulatory" evidence="4">
    <location>
        <begin position="44"/>
        <end position="120"/>
    </location>
</feature>
<dbReference type="EMBL" id="JAKJXP020000041">
    <property type="protein sequence ID" value="KAK7752149.1"/>
    <property type="molecule type" value="Genomic_DNA"/>
</dbReference>
<dbReference type="GO" id="GO:0008270">
    <property type="term" value="F:zinc ion binding"/>
    <property type="evidence" value="ECO:0007669"/>
    <property type="project" value="InterPro"/>
</dbReference>
<dbReference type="InterPro" id="IPR007219">
    <property type="entry name" value="XnlR_reg_dom"/>
</dbReference>
<evidence type="ECO:0000259" key="4">
    <source>
        <dbReference type="SMART" id="SM00906"/>
    </source>
</evidence>
<dbReference type="CDD" id="cd12148">
    <property type="entry name" value="fungal_TF_MHR"/>
    <property type="match status" value="1"/>
</dbReference>
<dbReference type="GO" id="GO:0006351">
    <property type="term" value="P:DNA-templated transcription"/>
    <property type="evidence" value="ECO:0007669"/>
    <property type="project" value="InterPro"/>
</dbReference>
<name>A0AAN9YS47_9PEZI</name>
<sequence>MSVMVRTATRLVTSNDGLVNSLEGIECIMIESLYRYNSGDLQRAWLGVRRAMTIAQMIGLYRQPETSSLEALDPEAQTRISPGSLWFRIVHTDRYFSLVLGLPQGSLENSFATPSALESCNPMERLERLAAVAAGRILQIKDTTNLHNPKTTHDIDELLLEASESMPTQWWLTPDLDGDNSMIVRKSTRIMGQLMHYTLQTYLHLPYIFQFLDDPKYDYNRVTAANASRELLLRFVCCGSNDLTSFHCNGLTFVAFVASTTLCLALIHAHQLLLRAKDSTNSSSSMLSFLTRHRRSNRDLIKHVLKGVQSRISTETIPTAINMATVLEHLLAIEAESESGISYSTTFNPGKGQKSEYGGEMDDDSNILCIYLPHFGSIEIKRGSFLMAVPAGESSKENIPSASGPEPAVTFPDDPFSPGQDLASAMSNTELPACGSRAFNSTPPTSGPTTVIDPLSQQGVNIADYGILDFESIPPEFSEAGSCIW</sequence>
<protein>
    <recommendedName>
        <fullName evidence="4">Xylanolytic transcriptional activator regulatory domain-containing protein</fullName>
    </recommendedName>
</protein>
<dbReference type="PANTHER" id="PTHR47840">
    <property type="entry name" value="ZN(II)2CYS6 TRANSCRIPTION FACTOR (EUROFUNG)-RELATED"/>
    <property type="match status" value="1"/>
</dbReference>